<organism evidence="8">
    <name type="scientific">Eutreptiella gymnastica</name>
    <dbReference type="NCBI Taxonomy" id="73025"/>
    <lineage>
        <taxon>Eukaryota</taxon>
        <taxon>Discoba</taxon>
        <taxon>Euglenozoa</taxon>
        <taxon>Euglenida</taxon>
        <taxon>Spirocuta</taxon>
        <taxon>Euglenophyceae</taxon>
        <taxon>Eutreptiales</taxon>
        <taxon>Eutreptiaceae</taxon>
        <taxon>Eutreptiella</taxon>
    </lineage>
</organism>
<dbReference type="EMBL" id="HBJA01116790">
    <property type="protein sequence ID" value="CAE0828896.1"/>
    <property type="molecule type" value="Transcribed_RNA"/>
</dbReference>
<evidence type="ECO:0000259" key="7">
    <source>
        <dbReference type="PROSITE" id="PS51158"/>
    </source>
</evidence>
<dbReference type="AlphaFoldDB" id="A0A7S4G8V7"/>
<evidence type="ECO:0000313" key="8">
    <source>
        <dbReference type="EMBL" id="CAE0828896.1"/>
    </source>
</evidence>
<dbReference type="GO" id="GO:1903013">
    <property type="term" value="P:response to differentiation-inducing factor 1"/>
    <property type="evidence" value="ECO:0007669"/>
    <property type="project" value="TreeGrafter"/>
</dbReference>
<proteinExistence type="predicted"/>
<dbReference type="PANTHER" id="PTHR45992:SF2">
    <property type="entry name" value="EUKARYOTIC ELONGATION FACTOR 2 KINASE"/>
    <property type="match status" value="1"/>
</dbReference>
<dbReference type="InterPro" id="IPR011009">
    <property type="entry name" value="Kinase-like_dom_sf"/>
</dbReference>
<accession>A0A7S4G8V7</accession>
<dbReference type="GO" id="GO:0004674">
    <property type="term" value="F:protein serine/threonine kinase activity"/>
    <property type="evidence" value="ECO:0007669"/>
    <property type="project" value="UniProtKB-KW"/>
</dbReference>
<feature type="region of interest" description="Disordered" evidence="6">
    <location>
        <begin position="256"/>
        <end position="442"/>
    </location>
</feature>
<sequence>MHPDYYMSVSPQIISPGMLLTSQPVSKTEKVRKHEYVNDKWDVQIIDVQVSPQPFAAGANRLVYNVTDFSAPKGQQNKVAKAAINSPPPEARNETFNEVVMQKKCQMLAREFNKLGPPKPINFIDACIIEFVERPMDLSGGHPLMVMEPRLEGEYKKHSNNFGFVAFDDRNTPQAFSHFTFQFTKGKEVVVDIQGVEDNYTDPQVHSNIPDSQPPVWGQGDMGETGIVKFFETHRCNALCKAMHLNGCHGLAPKPMASGTQVRPAPRGSAVLRSAAAKRSPPRTTIPISAQVPSTQKASSARTSPARGAPESARLFSAQDRSKSALPAPRKSSTPKALQPPAVPVPQPVSPTRSKWGGTSAAVEGAPASARPRHSPAASPLKSAAPRSPTTSAARAAAPASARVRPSPPPSPPRPAAPLSPTTSAGVGAASFRSPLPSLPSNADSMPTVADMAFSNMLRSSSFGLSCGSSCDNFGSFGSLSARSSISPYARPMSSSSYMWLCDLRA</sequence>
<feature type="domain" description="Alpha-type protein kinase" evidence="7">
    <location>
        <begin position="33"/>
        <end position="248"/>
    </location>
</feature>
<dbReference type="PANTHER" id="PTHR45992">
    <property type="entry name" value="EUKARYOTIC ELONGATION FACTOR 2 KINASE-RELATED"/>
    <property type="match status" value="1"/>
</dbReference>
<keyword evidence="2" id="KW-0808">Transferase</keyword>
<keyword evidence="4" id="KW-0418">Kinase</keyword>
<keyword evidence="3" id="KW-0547">Nucleotide-binding</keyword>
<keyword evidence="5" id="KW-0067">ATP-binding</keyword>
<dbReference type="PROSITE" id="PS51158">
    <property type="entry name" value="ALPHA_KINASE"/>
    <property type="match status" value="1"/>
</dbReference>
<evidence type="ECO:0000256" key="6">
    <source>
        <dbReference type="SAM" id="MobiDB-lite"/>
    </source>
</evidence>
<evidence type="ECO:0000256" key="2">
    <source>
        <dbReference type="ARBA" id="ARBA00022679"/>
    </source>
</evidence>
<dbReference type="Pfam" id="PF02816">
    <property type="entry name" value="Alpha_kinase"/>
    <property type="match status" value="1"/>
</dbReference>
<keyword evidence="1" id="KW-0723">Serine/threonine-protein kinase</keyword>
<dbReference type="SUPFAM" id="SSF56112">
    <property type="entry name" value="Protein kinase-like (PK-like)"/>
    <property type="match status" value="1"/>
</dbReference>
<dbReference type="GO" id="GO:0031037">
    <property type="term" value="P:myosin II filament disassembly"/>
    <property type="evidence" value="ECO:0007669"/>
    <property type="project" value="TreeGrafter"/>
</dbReference>
<protein>
    <recommendedName>
        <fullName evidence="7">Alpha-type protein kinase domain-containing protein</fullName>
    </recommendedName>
</protein>
<dbReference type="SMART" id="SM00811">
    <property type="entry name" value="Alpha_kinase"/>
    <property type="match status" value="1"/>
</dbReference>
<dbReference type="GO" id="GO:0005524">
    <property type="term" value="F:ATP binding"/>
    <property type="evidence" value="ECO:0007669"/>
    <property type="project" value="UniProtKB-KW"/>
</dbReference>
<evidence type="ECO:0000256" key="5">
    <source>
        <dbReference type="ARBA" id="ARBA00022840"/>
    </source>
</evidence>
<dbReference type="InterPro" id="IPR004166">
    <property type="entry name" value="a-kinase_dom"/>
</dbReference>
<evidence type="ECO:0000256" key="1">
    <source>
        <dbReference type="ARBA" id="ARBA00022527"/>
    </source>
</evidence>
<dbReference type="Gene3D" id="3.30.200.20">
    <property type="entry name" value="Phosphorylase Kinase, domain 1"/>
    <property type="match status" value="2"/>
</dbReference>
<gene>
    <name evidence="8" type="ORF">EGYM00163_LOCUS40174</name>
</gene>
<feature type="compositionally biased region" description="Pro residues" evidence="6">
    <location>
        <begin position="406"/>
        <end position="418"/>
    </location>
</feature>
<dbReference type="InterPro" id="IPR051852">
    <property type="entry name" value="Alpha-type_PK"/>
</dbReference>
<feature type="compositionally biased region" description="Polar residues" evidence="6">
    <location>
        <begin position="282"/>
        <end position="303"/>
    </location>
</feature>
<name>A0A7S4G8V7_9EUGL</name>
<evidence type="ECO:0000256" key="3">
    <source>
        <dbReference type="ARBA" id="ARBA00022741"/>
    </source>
</evidence>
<reference evidence="8" key="1">
    <citation type="submission" date="2021-01" db="EMBL/GenBank/DDBJ databases">
        <authorList>
            <person name="Corre E."/>
            <person name="Pelletier E."/>
            <person name="Niang G."/>
            <person name="Scheremetjew M."/>
            <person name="Finn R."/>
            <person name="Kale V."/>
            <person name="Holt S."/>
            <person name="Cochrane G."/>
            <person name="Meng A."/>
            <person name="Brown T."/>
            <person name="Cohen L."/>
        </authorList>
    </citation>
    <scope>NUCLEOTIDE SEQUENCE</scope>
    <source>
        <strain evidence="8">CCMP1594</strain>
    </source>
</reference>
<dbReference type="Gene3D" id="3.20.200.10">
    <property type="entry name" value="MHCK/EF2 kinase"/>
    <property type="match status" value="1"/>
</dbReference>
<feature type="compositionally biased region" description="Low complexity" evidence="6">
    <location>
        <begin position="366"/>
        <end position="405"/>
    </location>
</feature>
<evidence type="ECO:0000256" key="4">
    <source>
        <dbReference type="ARBA" id="ARBA00022777"/>
    </source>
</evidence>